<dbReference type="EMBL" id="JAOYFB010000040">
    <property type="protein sequence ID" value="KAK4037841.1"/>
    <property type="molecule type" value="Genomic_DNA"/>
</dbReference>
<dbReference type="Proteomes" id="UP001234178">
    <property type="component" value="Unassembled WGS sequence"/>
</dbReference>
<evidence type="ECO:0000313" key="1">
    <source>
        <dbReference type="EMBL" id="KAK4037841.1"/>
    </source>
</evidence>
<accession>A0ABR0B836</accession>
<comment type="caution">
    <text evidence="1">The sequence shown here is derived from an EMBL/GenBank/DDBJ whole genome shotgun (WGS) entry which is preliminary data.</text>
</comment>
<sequence>MLEVGSLNRCTTLPKKIKPITAKPINFRHRKSIKFIIRPTVALKHGKEKSKLKLMISQCIHIEYQSKNSRTTSFYTGFMKVELQEN</sequence>
<name>A0ABR0B836_9CRUS</name>
<protein>
    <submittedName>
        <fullName evidence="1">Uncharacterized protein</fullName>
    </submittedName>
</protein>
<evidence type="ECO:0000313" key="2">
    <source>
        <dbReference type="Proteomes" id="UP001234178"/>
    </source>
</evidence>
<gene>
    <name evidence="1" type="ORF">OUZ56_029867</name>
</gene>
<keyword evidence="2" id="KW-1185">Reference proteome</keyword>
<reference evidence="1 2" key="1">
    <citation type="journal article" date="2023" name="Nucleic Acids Res.">
        <title>The hologenome of Daphnia magna reveals possible DNA methylation and microbiome-mediated evolution of the host genome.</title>
        <authorList>
            <person name="Chaturvedi A."/>
            <person name="Li X."/>
            <person name="Dhandapani V."/>
            <person name="Marshall H."/>
            <person name="Kissane S."/>
            <person name="Cuenca-Cambronero M."/>
            <person name="Asole G."/>
            <person name="Calvet F."/>
            <person name="Ruiz-Romero M."/>
            <person name="Marangio P."/>
            <person name="Guigo R."/>
            <person name="Rago D."/>
            <person name="Mirbahai L."/>
            <person name="Eastwood N."/>
            <person name="Colbourne J.K."/>
            <person name="Zhou J."/>
            <person name="Mallon E."/>
            <person name="Orsini L."/>
        </authorList>
    </citation>
    <scope>NUCLEOTIDE SEQUENCE [LARGE SCALE GENOMIC DNA]</scope>
    <source>
        <strain evidence="1">LRV0_1</strain>
    </source>
</reference>
<proteinExistence type="predicted"/>
<organism evidence="1 2">
    <name type="scientific">Daphnia magna</name>
    <dbReference type="NCBI Taxonomy" id="35525"/>
    <lineage>
        <taxon>Eukaryota</taxon>
        <taxon>Metazoa</taxon>
        <taxon>Ecdysozoa</taxon>
        <taxon>Arthropoda</taxon>
        <taxon>Crustacea</taxon>
        <taxon>Branchiopoda</taxon>
        <taxon>Diplostraca</taxon>
        <taxon>Cladocera</taxon>
        <taxon>Anomopoda</taxon>
        <taxon>Daphniidae</taxon>
        <taxon>Daphnia</taxon>
    </lineage>
</organism>